<evidence type="ECO:0000313" key="1">
    <source>
        <dbReference type="EMBL" id="GMA87989.1"/>
    </source>
</evidence>
<sequence>MSLDVDHFTRWLDDVGDRDLDVVLEIKDKEVSALAAAAVVAGHG</sequence>
<keyword evidence="2" id="KW-1185">Reference proteome</keyword>
<dbReference type="Proteomes" id="UP001157017">
    <property type="component" value="Unassembled WGS sequence"/>
</dbReference>
<dbReference type="EMBL" id="BSUZ01000001">
    <property type="protein sequence ID" value="GMA87989.1"/>
    <property type="molecule type" value="Genomic_DNA"/>
</dbReference>
<proteinExistence type="predicted"/>
<organism evidence="1 2">
    <name type="scientific">Angustibacter aerolatus</name>
    <dbReference type="NCBI Taxonomy" id="1162965"/>
    <lineage>
        <taxon>Bacteria</taxon>
        <taxon>Bacillati</taxon>
        <taxon>Actinomycetota</taxon>
        <taxon>Actinomycetes</taxon>
        <taxon>Kineosporiales</taxon>
        <taxon>Kineosporiaceae</taxon>
    </lineage>
</organism>
<accession>A0ABQ6JJD0</accession>
<comment type="caution">
    <text evidence="1">The sequence shown here is derived from an EMBL/GenBank/DDBJ whole genome shotgun (WGS) entry which is preliminary data.</text>
</comment>
<reference evidence="2" key="1">
    <citation type="journal article" date="2019" name="Int. J. Syst. Evol. Microbiol.">
        <title>The Global Catalogue of Microorganisms (GCM) 10K type strain sequencing project: providing services to taxonomists for standard genome sequencing and annotation.</title>
        <authorList>
            <consortium name="The Broad Institute Genomics Platform"/>
            <consortium name="The Broad Institute Genome Sequencing Center for Infectious Disease"/>
            <person name="Wu L."/>
            <person name="Ma J."/>
        </authorList>
    </citation>
    <scope>NUCLEOTIDE SEQUENCE [LARGE SCALE GENOMIC DNA]</scope>
    <source>
        <strain evidence="2">NBRC 108730</strain>
    </source>
</reference>
<protein>
    <submittedName>
        <fullName evidence="1">Uncharacterized protein</fullName>
    </submittedName>
</protein>
<name>A0ABQ6JJD0_9ACTN</name>
<evidence type="ECO:0000313" key="2">
    <source>
        <dbReference type="Proteomes" id="UP001157017"/>
    </source>
</evidence>
<gene>
    <name evidence="1" type="ORF">GCM10025868_32390</name>
</gene>